<dbReference type="OrthoDB" id="272049at2"/>
<gene>
    <name evidence="2" type="ORF">CQA63_01505</name>
</gene>
<evidence type="ECO:0000313" key="3">
    <source>
        <dbReference type="Proteomes" id="UP000256599"/>
    </source>
</evidence>
<dbReference type="InterPro" id="IPR011051">
    <property type="entry name" value="RmlC_Cupin_sf"/>
</dbReference>
<evidence type="ECO:0000313" key="2">
    <source>
        <dbReference type="EMBL" id="RDU60682.1"/>
    </source>
</evidence>
<sequence>MNYRLLDLAPKADSRGKLVALEGERNIPFSIKRVYYIYDTTPNEVRGKHAHKHLEQVVIAICGACEFVLDNGKKRESIWLNRPDIGLYIGTNIWREMRNFSYGAKLMILASDYYDEGEYIRDYEQFLKEVR</sequence>
<dbReference type="Pfam" id="PF05523">
    <property type="entry name" value="FdtA"/>
    <property type="match status" value="1"/>
</dbReference>
<organism evidence="2 3">
    <name type="scientific">Helicobacter marmotae</name>
    <dbReference type="NCBI Taxonomy" id="152490"/>
    <lineage>
        <taxon>Bacteria</taxon>
        <taxon>Pseudomonadati</taxon>
        <taxon>Campylobacterota</taxon>
        <taxon>Epsilonproteobacteria</taxon>
        <taxon>Campylobacterales</taxon>
        <taxon>Helicobacteraceae</taxon>
        <taxon>Helicobacter</taxon>
    </lineage>
</organism>
<dbReference type="CDD" id="cd20292">
    <property type="entry name" value="cupin_QdtA-like"/>
    <property type="match status" value="1"/>
</dbReference>
<name>A0A3D8I6A0_9HELI</name>
<dbReference type="InterPro" id="IPR008894">
    <property type="entry name" value="QdtA_cupin_dom"/>
</dbReference>
<protein>
    <submittedName>
        <fullName evidence="2">WxcM-like domain-containing protein</fullName>
    </submittedName>
</protein>
<accession>A0A3D8I6A0</accession>
<dbReference type="InterPro" id="IPR014710">
    <property type="entry name" value="RmlC-like_jellyroll"/>
</dbReference>
<evidence type="ECO:0000259" key="1">
    <source>
        <dbReference type="Pfam" id="PF05523"/>
    </source>
</evidence>
<dbReference type="Proteomes" id="UP000256599">
    <property type="component" value="Unassembled WGS sequence"/>
</dbReference>
<dbReference type="RefSeq" id="WP_104700035.1">
    <property type="nucleotide sequence ID" value="NZ_FZPP01000020.1"/>
</dbReference>
<dbReference type="EMBL" id="NXLR01000002">
    <property type="protein sequence ID" value="RDU60682.1"/>
    <property type="molecule type" value="Genomic_DNA"/>
</dbReference>
<keyword evidence="3" id="KW-1185">Reference proteome</keyword>
<proteinExistence type="predicted"/>
<comment type="caution">
    <text evidence="2">The sequence shown here is derived from an EMBL/GenBank/DDBJ whole genome shotgun (WGS) entry which is preliminary data.</text>
</comment>
<dbReference type="AlphaFoldDB" id="A0A3D8I6A0"/>
<reference evidence="2 3" key="1">
    <citation type="submission" date="2018-04" db="EMBL/GenBank/DDBJ databases">
        <title>Novel Campyloabacter and Helicobacter Species and Strains.</title>
        <authorList>
            <person name="Mannion A.J."/>
            <person name="Shen Z."/>
            <person name="Fox J.G."/>
        </authorList>
    </citation>
    <scope>NUCLEOTIDE SEQUENCE [LARGE SCALE GENOMIC DNA]</scope>
    <source>
        <strain evidence="2 3">MIT 98-6070</strain>
    </source>
</reference>
<feature type="domain" description="Sugar 3,4-ketoisomerase QdtA cupin" evidence="1">
    <location>
        <begin position="1"/>
        <end position="130"/>
    </location>
</feature>
<dbReference type="SUPFAM" id="SSF51182">
    <property type="entry name" value="RmlC-like cupins"/>
    <property type="match status" value="1"/>
</dbReference>
<dbReference type="Gene3D" id="2.60.120.10">
    <property type="entry name" value="Jelly Rolls"/>
    <property type="match status" value="1"/>
</dbReference>